<dbReference type="GO" id="GO:0046872">
    <property type="term" value="F:metal ion binding"/>
    <property type="evidence" value="ECO:0007669"/>
    <property type="project" value="UniProtKB-KW"/>
</dbReference>
<dbReference type="GO" id="GO:0005634">
    <property type="term" value="C:nucleus"/>
    <property type="evidence" value="ECO:0007669"/>
    <property type="project" value="UniProtKB-SubCell"/>
</dbReference>
<dbReference type="SMART" id="SM00132">
    <property type="entry name" value="LIM"/>
    <property type="match status" value="1"/>
</dbReference>
<proteinExistence type="evidence at transcript level"/>
<dbReference type="Gene3D" id="2.10.110.10">
    <property type="entry name" value="Cysteine Rich Protein"/>
    <property type="match status" value="1"/>
</dbReference>
<evidence type="ECO:0000313" key="11">
    <source>
        <dbReference type="EMBL" id="JAC93054.1"/>
    </source>
</evidence>
<evidence type="ECO:0000256" key="2">
    <source>
        <dbReference type="ARBA" id="ARBA00022541"/>
    </source>
</evidence>
<feature type="non-terminal residue" evidence="11">
    <location>
        <position position="1"/>
    </location>
</feature>
<sequence>PLNRPSAPSAASPCTRRKRCLQQVTKWHRTCFACGLCHKRLDSTNATEHGGELFCKQCYGRKFGPKGYGFGGRRRMPLHGQGRAPRSTPSAPCPTSHTTPPTAKPHGVGSTLLEKTQ</sequence>
<evidence type="ECO:0000256" key="6">
    <source>
        <dbReference type="ARBA" id="ARBA00023038"/>
    </source>
</evidence>
<dbReference type="PANTHER" id="PTHR24215">
    <property type="entry name" value="RHO-GTPASE-ACTIVATING PROTEIN LRG1"/>
    <property type="match status" value="1"/>
</dbReference>
<feature type="domain" description="LIM zinc-binding" evidence="10">
    <location>
        <begin position="5"/>
        <end position="65"/>
    </location>
</feature>
<dbReference type="PANTHER" id="PTHR24215:SF35">
    <property type="entry name" value="MUSCLE LIM PROTEIN MLP84B"/>
    <property type="match status" value="1"/>
</dbReference>
<keyword evidence="4" id="KW-0677">Repeat</keyword>
<dbReference type="SUPFAM" id="SSF57716">
    <property type="entry name" value="Glucocorticoid receptor-like (DNA-binding domain)"/>
    <property type="match status" value="1"/>
</dbReference>
<evidence type="ECO:0000256" key="3">
    <source>
        <dbReference type="ARBA" id="ARBA00022723"/>
    </source>
</evidence>
<keyword evidence="6 8" id="KW-0440">LIM domain</keyword>
<keyword evidence="3 8" id="KW-0479">Metal-binding</keyword>
<evidence type="ECO:0000256" key="1">
    <source>
        <dbReference type="ARBA" id="ARBA00004123"/>
    </source>
</evidence>
<keyword evidence="2" id="KW-0517">Myogenesis</keyword>
<keyword evidence="7" id="KW-0539">Nucleus</keyword>
<dbReference type="GO" id="GO:0007517">
    <property type="term" value="P:muscle organ development"/>
    <property type="evidence" value="ECO:0007669"/>
    <property type="project" value="UniProtKB-KW"/>
</dbReference>
<dbReference type="GO" id="GO:0042805">
    <property type="term" value="F:actinin binding"/>
    <property type="evidence" value="ECO:0007669"/>
    <property type="project" value="TreeGrafter"/>
</dbReference>
<dbReference type="GO" id="GO:0030018">
    <property type="term" value="C:Z disc"/>
    <property type="evidence" value="ECO:0007669"/>
    <property type="project" value="TreeGrafter"/>
</dbReference>
<feature type="compositionally biased region" description="Polar residues" evidence="9">
    <location>
        <begin position="87"/>
        <end position="101"/>
    </location>
</feature>
<organism evidence="11">
    <name type="scientific">Ixodes ricinus</name>
    <name type="common">Common tick</name>
    <name type="synonym">Acarus ricinus</name>
    <dbReference type="NCBI Taxonomy" id="34613"/>
    <lineage>
        <taxon>Eukaryota</taxon>
        <taxon>Metazoa</taxon>
        <taxon>Ecdysozoa</taxon>
        <taxon>Arthropoda</taxon>
        <taxon>Chelicerata</taxon>
        <taxon>Arachnida</taxon>
        <taxon>Acari</taxon>
        <taxon>Parasitiformes</taxon>
        <taxon>Ixodida</taxon>
        <taxon>Ixodoidea</taxon>
        <taxon>Ixodidae</taxon>
        <taxon>Ixodinae</taxon>
        <taxon>Ixodes</taxon>
    </lineage>
</organism>
<accession>A0A090XAI4</accession>
<dbReference type="GO" id="GO:0060537">
    <property type="term" value="P:muscle tissue development"/>
    <property type="evidence" value="ECO:0007669"/>
    <property type="project" value="TreeGrafter"/>
</dbReference>
<evidence type="ECO:0000256" key="9">
    <source>
        <dbReference type="SAM" id="MobiDB-lite"/>
    </source>
</evidence>
<dbReference type="PROSITE" id="PS50023">
    <property type="entry name" value="LIM_DOMAIN_2"/>
    <property type="match status" value="1"/>
</dbReference>
<dbReference type="GO" id="GO:0008307">
    <property type="term" value="F:structural constituent of muscle"/>
    <property type="evidence" value="ECO:0007669"/>
    <property type="project" value="TreeGrafter"/>
</dbReference>
<feature type="region of interest" description="Disordered" evidence="9">
    <location>
        <begin position="69"/>
        <end position="117"/>
    </location>
</feature>
<evidence type="ECO:0000256" key="4">
    <source>
        <dbReference type="ARBA" id="ARBA00022737"/>
    </source>
</evidence>
<protein>
    <submittedName>
        <fullName evidence="11">Putative muscle lim protein isoform a isoform</fullName>
    </submittedName>
</protein>
<dbReference type="InterPro" id="IPR001781">
    <property type="entry name" value="Znf_LIM"/>
</dbReference>
<dbReference type="EMBL" id="GBIH01001656">
    <property type="protein sequence ID" value="JAC93054.1"/>
    <property type="molecule type" value="mRNA"/>
</dbReference>
<dbReference type="FunFam" id="2.10.110.10:FF:000001">
    <property type="entry name" value="Cysteine and glycine-rich protein 1"/>
    <property type="match status" value="1"/>
</dbReference>
<evidence type="ECO:0000256" key="8">
    <source>
        <dbReference type="PROSITE-ProRule" id="PRU00125"/>
    </source>
</evidence>
<dbReference type="AlphaFoldDB" id="A0A090XAI4"/>
<reference evidence="11" key="1">
    <citation type="journal article" date="2015" name="PLoS Negl. Trop. Dis.">
        <title>Deep Sequencing Analysis of the Ixodes ricinus Haemocytome.</title>
        <authorList>
            <person name="Kotsyfakis M."/>
            <person name="Kopacek P."/>
            <person name="Franta Z."/>
            <person name="Pedra J.H."/>
            <person name="Ribeiro J.M."/>
        </authorList>
    </citation>
    <scope>NUCLEOTIDE SEQUENCE</scope>
</reference>
<evidence type="ECO:0000256" key="7">
    <source>
        <dbReference type="ARBA" id="ARBA00023242"/>
    </source>
</evidence>
<dbReference type="GO" id="GO:0045214">
    <property type="term" value="P:sarcomere organization"/>
    <property type="evidence" value="ECO:0007669"/>
    <property type="project" value="TreeGrafter"/>
</dbReference>
<name>A0A090XAI4_IXORI</name>
<evidence type="ECO:0000256" key="5">
    <source>
        <dbReference type="ARBA" id="ARBA00022833"/>
    </source>
</evidence>
<evidence type="ECO:0000259" key="10">
    <source>
        <dbReference type="PROSITE" id="PS50023"/>
    </source>
</evidence>
<dbReference type="Pfam" id="PF00412">
    <property type="entry name" value="LIM"/>
    <property type="match status" value="1"/>
</dbReference>
<comment type="subcellular location">
    <subcellularLocation>
        <location evidence="1">Nucleus</location>
    </subcellularLocation>
</comment>
<keyword evidence="5 8" id="KW-0862">Zinc</keyword>